<dbReference type="Gene3D" id="1.10.10.10">
    <property type="entry name" value="Winged helix-like DNA-binding domain superfamily/Winged helix DNA-binding domain"/>
    <property type="match status" value="1"/>
</dbReference>
<keyword evidence="3" id="KW-0067">ATP-binding</keyword>
<dbReference type="InterPro" id="IPR004115">
    <property type="entry name" value="GAD-like_sf"/>
</dbReference>
<dbReference type="Pfam" id="PF14544">
    <property type="entry name" value="DUF4443"/>
    <property type="match status" value="1"/>
</dbReference>
<evidence type="ECO:0000256" key="2">
    <source>
        <dbReference type="ARBA" id="ARBA00022741"/>
    </source>
</evidence>
<accession>A0A7J3VSF7</accession>
<feature type="transmembrane region" description="Helical" evidence="5">
    <location>
        <begin position="20"/>
        <end position="39"/>
    </location>
</feature>
<keyword evidence="5" id="KW-0812">Transmembrane</keyword>
<evidence type="ECO:0000256" key="4">
    <source>
        <dbReference type="ARBA" id="ARBA00022917"/>
    </source>
</evidence>
<evidence type="ECO:0000313" key="8">
    <source>
        <dbReference type="EMBL" id="HHM44131.1"/>
    </source>
</evidence>
<dbReference type="GO" id="GO:0005737">
    <property type="term" value="C:cytoplasm"/>
    <property type="evidence" value="ECO:0007669"/>
    <property type="project" value="InterPro"/>
</dbReference>
<protein>
    <recommendedName>
        <fullName evidence="9">DUF4443 domain-containing protein</fullName>
    </recommendedName>
</protein>
<comment type="caution">
    <text evidence="8">The sequence shown here is derived from an EMBL/GenBank/DDBJ whole genome shotgun (WGS) entry which is preliminary data.</text>
</comment>
<feature type="domain" description="DUF4443" evidence="6">
    <location>
        <begin position="106"/>
        <end position="201"/>
    </location>
</feature>
<evidence type="ECO:0008006" key="9">
    <source>
        <dbReference type="Google" id="ProtNLM"/>
    </source>
</evidence>
<dbReference type="InterPro" id="IPR036388">
    <property type="entry name" value="WH-like_DNA-bd_sf"/>
</dbReference>
<evidence type="ECO:0000256" key="1">
    <source>
        <dbReference type="ARBA" id="ARBA00022598"/>
    </source>
</evidence>
<dbReference type="InterPro" id="IPR054039">
    <property type="entry name" value="PH0730-like_N"/>
</dbReference>
<dbReference type="GO" id="GO:0004812">
    <property type="term" value="F:aminoacyl-tRNA ligase activity"/>
    <property type="evidence" value="ECO:0007669"/>
    <property type="project" value="InterPro"/>
</dbReference>
<proteinExistence type="predicted"/>
<keyword evidence="4" id="KW-0648">Protein biosynthesis</keyword>
<keyword evidence="5" id="KW-0472">Membrane</keyword>
<evidence type="ECO:0000256" key="3">
    <source>
        <dbReference type="ARBA" id="ARBA00022840"/>
    </source>
</evidence>
<evidence type="ECO:0000259" key="6">
    <source>
        <dbReference type="Pfam" id="PF14544"/>
    </source>
</evidence>
<dbReference type="AlphaFoldDB" id="A0A7J3VSF7"/>
<reference evidence="8" key="1">
    <citation type="journal article" date="2020" name="mSystems">
        <title>Genome- and Community-Level Interaction Insights into Carbon Utilization and Element Cycling Functions of Hydrothermarchaeota in Hydrothermal Sediment.</title>
        <authorList>
            <person name="Zhou Z."/>
            <person name="Liu Y."/>
            <person name="Xu W."/>
            <person name="Pan J."/>
            <person name="Luo Z.H."/>
            <person name="Li M."/>
        </authorList>
    </citation>
    <scope>NUCLEOTIDE SEQUENCE [LARGE SCALE GENOMIC DNA]</scope>
    <source>
        <strain evidence="8">SpSt-1074</strain>
    </source>
</reference>
<dbReference type="GO" id="GO:0005524">
    <property type="term" value="F:ATP binding"/>
    <property type="evidence" value="ECO:0007669"/>
    <property type="project" value="UniProtKB-KW"/>
</dbReference>
<dbReference type="SUPFAM" id="SSF55261">
    <property type="entry name" value="GAD domain-like"/>
    <property type="match status" value="1"/>
</dbReference>
<sequence length="206" mass="22260">MEAIRQLLEVREVKGPAPAFTSVQLLYAVILIGSSAVMGRKRLKDLLGIGEGSVRTMVSRLVSNGLASSSREGLRLTEKGMELYSYLNKTISELKRVVFEMPWDAKHNFGLVVRGMAGRVSTGVEERDEAVRNGASAAMVLTYTESGLEMPRVSNLSLERPEFAGRIISLFNPSVGDVVIIAGADDEMRSRYAALAAAVKLAVGKA</sequence>
<dbReference type="InterPro" id="IPR029349">
    <property type="entry name" value="DUF4443"/>
</dbReference>
<keyword evidence="1" id="KW-0436">Ligase</keyword>
<dbReference type="Pfam" id="PF22167">
    <property type="entry name" value="PH0730-like_N"/>
    <property type="match status" value="1"/>
</dbReference>
<gene>
    <name evidence="8" type="ORF">ENM31_02390</name>
</gene>
<feature type="domain" description="PH0730-like N-terminal" evidence="7">
    <location>
        <begin position="38"/>
        <end position="82"/>
    </location>
</feature>
<dbReference type="GO" id="GO:0006412">
    <property type="term" value="P:translation"/>
    <property type="evidence" value="ECO:0007669"/>
    <property type="project" value="UniProtKB-KW"/>
</dbReference>
<keyword evidence="5" id="KW-1133">Transmembrane helix</keyword>
<evidence type="ECO:0000256" key="5">
    <source>
        <dbReference type="SAM" id="Phobius"/>
    </source>
</evidence>
<dbReference type="SUPFAM" id="SSF46785">
    <property type="entry name" value="Winged helix' DNA-binding domain"/>
    <property type="match status" value="1"/>
</dbReference>
<name>A0A7J3VSF7_CALS0</name>
<organism evidence="8">
    <name type="scientific">Caldiarchaeum subterraneum</name>
    <dbReference type="NCBI Taxonomy" id="311458"/>
    <lineage>
        <taxon>Archaea</taxon>
        <taxon>Nitrososphaerota</taxon>
        <taxon>Candidatus Caldarchaeales</taxon>
        <taxon>Candidatus Caldarchaeaceae</taxon>
        <taxon>Candidatus Caldarchaeum</taxon>
    </lineage>
</organism>
<keyword evidence="2" id="KW-0547">Nucleotide-binding</keyword>
<dbReference type="InterPro" id="IPR036390">
    <property type="entry name" value="WH_DNA-bd_sf"/>
</dbReference>
<dbReference type="Gene3D" id="3.30.1360.30">
    <property type="entry name" value="GAD-like domain"/>
    <property type="match status" value="1"/>
</dbReference>
<evidence type="ECO:0000259" key="7">
    <source>
        <dbReference type="Pfam" id="PF22167"/>
    </source>
</evidence>
<dbReference type="EMBL" id="DRXH01000080">
    <property type="protein sequence ID" value="HHM44131.1"/>
    <property type="molecule type" value="Genomic_DNA"/>
</dbReference>